<dbReference type="GO" id="GO:0006508">
    <property type="term" value="P:proteolysis"/>
    <property type="evidence" value="ECO:0007669"/>
    <property type="project" value="UniProtKB-KW"/>
</dbReference>
<evidence type="ECO:0000256" key="1">
    <source>
        <dbReference type="ARBA" id="ARBA00023157"/>
    </source>
</evidence>
<keyword evidence="7" id="KW-1185">Reference proteome</keyword>
<dbReference type="PROSITE" id="PS00134">
    <property type="entry name" value="TRYPSIN_HIS"/>
    <property type="match status" value="1"/>
</dbReference>
<keyword evidence="1" id="KW-1015">Disulfide bond</keyword>
<dbReference type="PANTHER" id="PTHR24252:SF7">
    <property type="entry name" value="HYALIN"/>
    <property type="match status" value="1"/>
</dbReference>
<dbReference type="FunFam" id="2.40.10.10:FF:000068">
    <property type="entry name" value="transmembrane protease serine 2"/>
    <property type="match status" value="1"/>
</dbReference>
<keyword evidence="3" id="KW-0645">Protease</keyword>
<dbReference type="PROSITE" id="PS00135">
    <property type="entry name" value="TRYPSIN_SER"/>
    <property type="match status" value="1"/>
</dbReference>
<proteinExistence type="inferred from homology"/>
<dbReference type="PROSITE" id="PS50240">
    <property type="entry name" value="TRYPSIN_DOM"/>
    <property type="match status" value="1"/>
</dbReference>
<dbReference type="SUPFAM" id="SSF50494">
    <property type="entry name" value="Trypsin-like serine proteases"/>
    <property type="match status" value="1"/>
</dbReference>
<keyword evidence="3" id="KW-0720">Serine protease</keyword>
<dbReference type="InterPro" id="IPR001254">
    <property type="entry name" value="Trypsin_dom"/>
</dbReference>
<dbReference type="InterPro" id="IPR018114">
    <property type="entry name" value="TRYPSIN_HIS"/>
</dbReference>
<dbReference type="AlphaFoldDB" id="A0AAV4MRR0"/>
<organism evidence="6 7">
    <name type="scientific">Caerostris extrusa</name>
    <name type="common">Bark spider</name>
    <name type="synonym">Caerostris bankana</name>
    <dbReference type="NCBI Taxonomy" id="172846"/>
    <lineage>
        <taxon>Eukaryota</taxon>
        <taxon>Metazoa</taxon>
        <taxon>Ecdysozoa</taxon>
        <taxon>Arthropoda</taxon>
        <taxon>Chelicerata</taxon>
        <taxon>Arachnida</taxon>
        <taxon>Araneae</taxon>
        <taxon>Araneomorphae</taxon>
        <taxon>Entelegynae</taxon>
        <taxon>Araneoidea</taxon>
        <taxon>Araneidae</taxon>
        <taxon>Caerostris</taxon>
    </lineage>
</organism>
<dbReference type="PRINTS" id="PR00722">
    <property type="entry name" value="CHYMOTRYPSIN"/>
</dbReference>
<dbReference type="FunFam" id="2.40.10.10:FF:000002">
    <property type="entry name" value="Transmembrane protease serine"/>
    <property type="match status" value="1"/>
</dbReference>
<reference evidence="6 7" key="1">
    <citation type="submission" date="2021-06" db="EMBL/GenBank/DDBJ databases">
        <title>Caerostris extrusa draft genome.</title>
        <authorList>
            <person name="Kono N."/>
            <person name="Arakawa K."/>
        </authorList>
    </citation>
    <scope>NUCLEOTIDE SEQUENCE [LARGE SCALE GENOMIC DNA]</scope>
</reference>
<sequence>MHHYIVKLFVMTVAGILGDALVFSTSRSLCPPEEYCYNITLCPDTVQQWMQGNIPIICGWNKEIPMVCCSNNTMQLNNSSNVSIKDKQSRNRRKNPIRLSSISQEGCGRGQYVPPVKVEFVGGSDSTYSWPWMAAIFVGNREKQLCGGTVIDDRHILTAAHCFDGRGLNPHDYSVGIGDIYLTSKRHKIQEIRLHEDYTPRYHYNDIAIIRLAQPVGKDAVCIFGEDILQEGDLLTGLGWGLLSYGGRSANKLQVASGIPIVENTACNEMYQKVSNAAFPNGITDDLICAGLEEGGLDACQGDSGGPLLYQFNDGQWALVGIVSFGHKCGEPGFPGVYTRVSSFLPWITQYIQKSKLT</sequence>
<gene>
    <name evidence="6" type="ORF">CEXT_176821</name>
</gene>
<feature type="domain" description="Peptidase S1" evidence="5">
    <location>
        <begin position="120"/>
        <end position="353"/>
    </location>
</feature>
<keyword evidence="4" id="KW-0732">Signal</keyword>
<comment type="caution">
    <text evidence="6">The sequence shown here is derived from an EMBL/GenBank/DDBJ whole genome shotgun (WGS) entry which is preliminary data.</text>
</comment>
<evidence type="ECO:0000256" key="3">
    <source>
        <dbReference type="RuleBase" id="RU363034"/>
    </source>
</evidence>
<evidence type="ECO:0000259" key="5">
    <source>
        <dbReference type="PROSITE" id="PS50240"/>
    </source>
</evidence>
<dbReference type="GO" id="GO:0004252">
    <property type="term" value="F:serine-type endopeptidase activity"/>
    <property type="evidence" value="ECO:0007669"/>
    <property type="project" value="InterPro"/>
</dbReference>
<dbReference type="InterPro" id="IPR043504">
    <property type="entry name" value="Peptidase_S1_PA_chymotrypsin"/>
</dbReference>
<dbReference type="PANTHER" id="PTHR24252">
    <property type="entry name" value="ACROSIN-RELATED"/>
    <property type="match status" value="1"/>
</dbReference>
<protein>
    <submittedName>
        <fullName evidence="6">Clotting factor B</fullName>
    </submittedName>
</protein>
<comment type="similarity">
    <text evidence="2">Belongs to the peptidase S1 family. CLIP subfamily.</text>
</comment>
<dbReference type="Gene3D" id="2.40.10.10">
    <property type="entry name" value="Trypsin-like serine proteases"/>
    <property type="match status" value="1"/>
</dbReference>
<dbReference type="InterPro" id="IPR033116">
    <property type="entry name" value="TRYPSIN_SER"/>
</dbReference>
<dbReference type="CDD" id="cd00190">
    <property type="entry name" value="Tryp_SPc"/>
    <property type="match status" value="1"/>
</dbReference>
<dbReference type="InterPro" id="IPR001314">
    <property type="entry name" value="Peptidase_S1A"/>
</dbReference>
<dbReference type="EMBL" id="BPLR01002557">
    <property type="protein sequence ID" value="GIX75085.1"/>
    <property type="molecule type" value="Genomic_DNA"/>
</dbReference>
<keyword evidence="3" id="KW-0378">Hydrolase</keyword>
<dbReference type="InterPro" id="IPR009003">
    <property type="entry name" value="Peptidase_S1_PA"/>
</dbReference>
<feature type="chain" id="PRO_5043472763" evidence="4">
    <location>
        <begin position="19"/>
        <end position="358"/>
    </location>
</feature>
<evidence type="ECO:0000256" key="2">
    <source>
        <dbReference type="ARBA" id="ARBA00024195"/>
    </source>
</evidence>
<evidence type="ECO:0000313" key="7">
    <source>
        <dbReference type="Proteomes" id="UP001054945"/>
    </source>
</evidence>
<evidence type="ECO:0000313" key="6">
    <source>
        <dbReference type="EMBL" id="GIX75085.1"/>
    </source>
</evidence>
<name>A0AAV4MRR0_CAEEX</name>
<evidence type="ECO:0000256" key="4">
    <source>
        <dbReference type="SAM" id="SignalP"/>
    </source>
</evidence>
<dbReference type="Pfam" id="PF00089">
    <property type="entry name" value="Trypsin"/>
    <property type="match status" value="1"/>
</dbReference>
<dbReference type="SMART" id="SM00020">
    <property type="entry name" value="Tryp_SPc"/>
    <property type="match status" value="1"/>
</dbReference>
<dbReference type="Proteomes" id="UP001054945">
    <property type="component" value="Unassembled WGS sequence"/>
</dbReference>
<feature type="signal peptide" evidence="4">
    <location>
        <begin position="1"/>
        <end position="18"/>
    </location>
</feature>
<accession>A0AAV4MRR0</accession>